<gene>
    <name evidence="5" type="ORF">ABE41_019540</name>
</gene>
<dbReference type="AlphaFoldDB" id="A0A1B1Z9U2"/>
<dbReference type="InterPro" id="IPR001845">
    <property type="entry name" value="HTH_ArsR_DNA-bd_dom"/>
</dbReference>
<dbReference type="GO" id="GO:0003700">
    <property type="term" value="F:DNA-binding transcription factor activity"/>
    <property type="evidence" value="ECO:0007669"/>
    <property type="project" value="InterPro"/>
</dbReference>
<proteinExistence type="predicted"/>
<dbReference type="Gene3D" id="1.10.10.10">
    <property type="entry name" value="Winged helix-like DNA-binding domain superfamily/Winged helix DNA-binding domain"/>
    <property type="match status" value="1"/>
</dbReference>
<dbReference type="PROSITE" id="PS50987">
    <property type="entry name" value="HTH_ARSR_2"/>
    <property type="match status" value="1"/>
</dbReference>
<reference evidence="5 6" key="1">
    <citation type="submission" date="2016-08" db="EMBL/GenBank/DDBJ databases">
        <title>Complete genome sequence of Fictibacillus arsenicus G25-54, a strain with toxicity to nematodes and a potential arsenic-resistance activity.</title>
        <authorList>
            <person name="Zheng Z."/>
        </authorList>
    </citation>
    <scope>NUCLEOTIDE SEQUENCE [LARGE SCALE GENOMIC DNA]</scope>
    <source>
        <strain evidence="5 6">G25-54</strain>
    </source>
</reference>
<dbReference type="SMART" id="SM00418">
    <property type="entry name" value="HTH_ARSR"/>
    <property type="match status" value="1"/>
</dbReference>
<keyword evidence="3" id="KW-0804">Transcription</keyword>
<dbReference type="InterPro" id="IPR036388">
    <property type="entry name" value="WH-like_DNA-bd_sf"/>
</dbReference>
<dbReference type="RefSeq" id="WP_066294056.1">
    <property type="nucleotide sequence ID" value="NZ_CP016761.1"/>
</dbReference>
<dbReference type="STRING" id="255247.ABE41_019540"/>
<accession>A0A1B1Z9U2</accession>
<name>A0A1B1Z9U2_9BACL</name>
<dbReference type="GO" id="GO:0016868">
    <property type="term" value="F:intramolecular phosphotransferase activity"/>
    <property type="evidence" value="ECO:0007669"/>
    <property type="project" value="InterPro"/>
</dbReference>
<dbReference type="GO" id="GO:0003677">
    <property type="term" value="F:DNA binding"/>
    <property type="evidence" value="ECO:0007669"/>
    <property type="project" value="UniProtKB-KW"/>
</dbReference>
<keyword evidence="6" id="KW-1185">Reference proteome</keyword>
<dbReference type="InterPro" id="IPR036390">
    <property type="entry name" value="WH_DNA-bd_sf"/>
</dbReference>
<sequence>MIEKVIASLSVPSRREILNLLRNGELTSTAIAEQFEISAPAVSQHLKVLQNSGLVVVRKSGTKRYYRIRKEGFKDLKEFIDQFWDDSLLRLKEAAEEEERRNNER</sequence>
<keyword evidence="1" id="KW-0805">Transcription regulation</keyword>
<organism evidence="5 6">
    <name type="scientific">Fictibacillus arsenicus</name>
    <dbReference type="NCBI Taxonomy" id="255247"/>
    <lineage>
        <taxon>Bacteria</taxon>
        <taxon>Bacillati</taxon>
        <taxon>Bacillota</taxon>
        <taxon>Bacilli</taxon>
        <taxon>Bacillales</taxon>
        <taxon>Fictibacillaceae</taxon>
        <taxon>Fictibacillus</taxon>
    </lineage>
</organism>
<dbReference type="EMBL" id="CP016761">
    <property type="protein sequence ID" value="ANX14213.1"/>
    <property type="molecule type" value="Genomic_DNA"/>
</dbReference>
<evidence type="ECO:0000256" key="2">
    <source>
        <dbReference type="ARBA" id="ARBA00023125"/>
    </source>
</evidence>
<evidence type="ECO:0000313" key="6">
    <source>
        <dbReference type="Proteomes" id="UP000077412"/>
    </source>
</evidence>
<dbReference type="Proteomes" id="UP000077412">
    <property type="component" value="Chromosome"/>
</dbReference>
<keyword evidence="2" id="KW-0238">DNA-binding</keyword>
<dbReference type="SUPFAM" id="SSF46785">
    <property type="entry name" value="Winged helix' DNA-binding domain"/>
    <property type="match status" value="1"/>
</dbReference>
<dbReference type="KEGG" id="far:ABE41_019540"/>
<evidence type="ECO:0000256" key="1">
    <source>
        <dbReference type="ARBA" id="ARBA00023015"/>
    </source>
</evidence>
<dbReference type="PRINTS" id="PR00778">
    <property type="entry name" value="HTHARSR"/>
</dbReference>
<evidence type="ECO:0000256" key="3">
    <source>
        <dbReference type="ARBA" id="ARBA00023163"/>
    </source>
</evidence>
<dbReference type="CDD" id="cd00090">
    <property type="entry name" value="HTH_ARSR"/>
    <property type="match status" value="1"/>
</dbReference>
<dbReference type="InterPro" id="IPR051081">
    <property type="entry name" value="HTH_MetalResp_TranReg"/>
</dbReference>
<dbReference type="InterPro" id="IPR011991">
    <property type="entry name" value="ArsR-like_HTH"/>
</dbReference>
<evidence type="ECO:0000313" key="5">
    <source>
        <dbReference type="EMBL" id="ANX14213.1"/>
    </source>
</evidence>
<dbReference type="NCBIfam" id="NF033788">
    <property type="entry name" value="HTH_metalloreg"/>
    <property type="match status" value="1"/>
</dbReference>
<dbReference type="PANTHER" id="PTHR33154">
    <property type="entry name" value="TRANSCRIPTIONAL REGULATOR, ARSR FAMILY"/>
    <property type="match status" value="1"/>
</dbReference>
<dbReference type="PANTHER" id="PTHR33154:SF33">
    <property type="entry name" value="TRANSCRIPTIONAL REPRESSOR SDPR"/>
    <property type="match status" value="1"/>
</dbReference>
<protein>
    <recommendedName>
        <fullName evidence="4">HTH arsR-type domain-containing protein</fullName>
    </recommendedName>
</protein>
<evidence type="ECO:0000259" key="4">
    <source>
        <dbReference type="PROSITE" id="PS50987"/>
    </source>
</evidence>
<feature type="domain" description="HTH arsR-type" evidence="4">
    <location>
        <begin position="1"/>
        <end position="95"/>
    </location>
</feature>
<dbReference type="Pfam" id="PF01022">
    <property type="entry name" value="HTH_5"/>
    <property type="match status" value="1"/>
</dbReference>